<proteinExistence type="predicted"/>
<dbReference type="EMBL" id="JAPWTK010000051">
    <property type="protein sequence ID" value="KAJ8954082.1"/>
    <property type="molecule type" value="Genomic_DNA"/>
</dbReference>
<protein>
    <recommendedName>
        <fullName evidence="6">Glutathione transferase</fullName>
    </recommendedName>
</protein>
<reference evidence="4" key="1">
    <citation type="journal article" date="2023" name="Insect Mol. Biol.">
        <title>Genome sequencing provides insights into the evolution of gene families encoding plant cell wall-degrading enzymes in longhorned beetles.</title>
        <authorList>
            <person name="Shin N.R."/>
            <person name="Okamura Y."/>
            <person name="Kirsch R."/>
            <person name="Pauchet Y."/>
        </authorList>
    </citation>
    <scope>NUCLEOTIDE SEQUENCE</scope>
    <source>
        <strain evidence="4">AMC_N1</strain>
    </source>
</reference>
<feature type="domain" description="GST N-terminal" evidence="2">
    <location>
        <begin position="272"/>
        <end position="353"/>
    </location>
</feature>
<dbReference type="InterPro" id="IPR036282">
    <property type="entry name" value="Glutathione-S-Trfase_C_sf"/>
</dbReference>
<evidence type="ECO:0008006" key="6">
    <source>
        <dbReference type="Google" id="ProtNLM"/>
    </source>
</evidence>
<dbReference type="AlphaFoldDB" id="A0AAV8YQU1"/>
<dbReference type="SUPFAM" id="SSF52833">
    <property type="entry name" value="Thioredoxin-like"/>
    <property type="match status" value="3"/>
</dbReference>
<dbReference type="FunFam" id="3.40.30.10:FF:000034">
    <property type="entry name" value="glutathione S-transferase 1"/>
    <property type="match status" value="3"/>
</dbReference>
<dbReference type="Pfam" id="PF02798">
    <property type="entry name" value="GST_N"/>
    <property type="match status" value="2"/>
</dbReference>
<dbReference type="InterPro" id="IPR040079">
    <property type="entry name" value="Glutathione_S-Trfase"/>
</dbReference>
<name>A0AAV8YQU1_9CUCU</name>
<dbReference type="InterPro" id="IPR004046">
    <property type="entry name" value="GST_C"/>
</dbReference>
<dbReference type="Gene3D" id="1.20.1050.10">
    <property type="match status" value="3"/>
</dbReference>
<sequence>MALKLHGIEASAAVRGTLLAVRALGLQVQFVEVNILIGDQLTPRYLALNPLHTVPTLEDDGYVLWDSHAINAYLVSKYGGDDALYPRDLEKRAVVDQRMYFDCGVLFPRVSSIVLPLLRESKKNIDKDKATQLIEDPEVKQGVTKMVIKLYGVDPSIGVRSVLLTLKALGLEYELIEVNVLQGDQLKPEFLKLNPLHTVPTIEDDDFVLWESYAIIAYLVGKYGEDDALYPKDFRKRAIVDNRMYFACGVFIPKYGVVASLFRNGPAKIKNEQAAVLIEEGSPGVRAVFLTSQALGIAIEFKAVDLGAGEHLTPGFLKMNPLHTVPTLQDGDFAIWDSHAINAYLTEKYGKDDALYPKNLQKRAVVDQRLYFDCGVLFPKFLDVLLPVYKDNESSVYSENAEKLIEAYGQLETLLELNTYVAGDTLTIADFSVIATVTSANVLVPIAANRFPKITEWISKMQALPYYEEANQKGLDKFAGLIKSRLA</sequence>
<dbReference type="InterPro" id="IPR004045">
    <property type="entry name" value="Glutathione_S-Trfase_N"/>
</dbReference>
<dbReference type="SFLD" id="SFLDG00358">
    <property type="entry name" value="Main_(cytGST)"/>
    <property type="match status" value="2"/>
</dbReference>
<accession>A0AAV8YQU1</accession>
<dbReference type="Pfam" id="PF13417">
    <property type="entry name" value="GST_N_3"/>
    <property type="match status" value="1"/>
</dbReference>
<feature type="domain" description="GST C-terminal" evidence="3">
    <location>
        <begin position="359"/>
        <end position="486"/>
    </location>
</feature>
<dbReference type="SFLD" id="SFLDG01153">
    <property type="entry name" value="Main.4:_Theta-like"/>
    <property type="match status" value="1"/>
</dbReference>
<gene>
    <name evidence="4" type="ORF">NQ318_004387</name>
</gene>
<evidence type="ECO:0000256" key="1">
    <source>
        <dbReference type="ARBA" id="ARBA00011738"/>
    </source>
</evidence>
<evidence type="ECO:0000259" key="2">
    <source>
        <dbReference type="PROSITE" id="PS50404"/>
    </source>
</evidence>
<dbReference type="PROSITE" id="PS50405">
    <property type="entry name" value="GST_CTER"/>
    <property type="match status" value="1"/>
</dbReference>
<dbReference type="SFLD" id="SFLDS00019">
    <property type="entry name" value="Glutathione_Transferase_(cytos"/>
    <property type="match status" value="2"/>
</dbReference>
<dbReference type="FunFam" id="1.20.1050.10:FF:000007">
    <property type="entry name" value="Glutathione S-transferase 1-1"/>
    <property type="match status" value="1"/>
</dbReference>
<dbReference type="CDD" id="cd03177">
    <property type="entry name" value="GST_C_Delta_Epsilon"/>
    <property type="match status" value="1"/>
</dbReference>
<evidence type="ECO:0000313" key="5">
    <source>
        <dbReference type="Proteomes" id="UP001162162"/>
    </source>
</evidence>
<dbReference type="Pfam" id="PF00043">
    <property type="entry name" value="GST_C"/>
    <property type="match status" value="1"/>
</dbReference>
<dbReference type="PROSITE" id="PS50404">
    <property type="entry name" value="GST_NTER"/>
    <property type="match status" value="3"/>
</dbReference>
<feature type="domain" description="GST N-terminal" evidence="2">
    <location>
        <begin position="1"/>
        <end position="82"/>
    </location>
</feature>
<dbReference type="InterPro" id="IPR036249">
    <property type="entry name" value="Thioredoxin-like_sf"/>
</dbReference>
<dbReference type="PANTHER" id="PTHR43969:SF4">
    <property type="entry name" value="FI01423P-RELATED"/>
    <property type="match status" value="1"/>
</dbReference>
<evidence type="ECO:0000313" key="4">
    <source>
        <dbReference type="EMBL" id="KAJ8954082.1"/>
    </source>
</evidence>
<dbReference type="GO" id="GO:0006749">
    <property type="term" value="P:glutathione metabolic process"/>
    <property type="evidence" value="ECO:0007669"/>
    <property type="project" value="TreeGrafter"/>
</dbReference>
<feature type="domain" description="GST N-terminal" evidence="2">
    <location>
        <begin position="146"/>
        <end position="227"/>
    </location>
</feature>
<dbReference type="Gene3D" id="3.40.30.10">
    <property type="entry name" value="Glutaredoxin"/>
    <property type="match status" value="3"/>
</dbReference>
<dbReference type="InterPro" id="IPR010987">
    <property type="entry name" value="Glutathione-S-Trfase_C-like"/>
</dbReference>
<dbReference type="Proteomes" id="UP001162162">
    <property type="component" value="Unassembled WGS sequence"/>
</dbReference>
<comment type="subunit">
    <text evidence="1">Homodimer.</text>
</comment>
<evidence type="ECO:0000259" key="3">
    <source>
        <dbReference type="PROSITE" id="PS50405"/>
    </source>
</evidence>
<dbReference type="CDD" id="cd03045">
    <property type="entry name" value="GST_N_Delta_Epsilon"/>
    <property type="match status" value="1"/>
</dbReference>
<comment type="caution">
    <text evidence="4">The sequence shown here is derived from an EMBL/GenBank/DDBJ whole genome shotgun (WGS) entry which is preliminary data.</text>
</comment>
<dbReference type="SUPFAM" id="SSF47616">
    <property type="entry name" value="GST C-terminal domain-like"/>
    <property type="match status" value="3"/>
</dbReference>
<organism evidence="4 5">
    <name type="scientific">Aromia moschata</name>
    <dbReference type="NCBI Taxonomy" id="1265417"/>
    <lineage>
        <taxon>Eukaryota</taxon>
        <taxon>Metazoa</taxon>
        <taxon>Ecdysozoa</taxon>
        <taxon>Arthropoda</taxon>
        <taxon>Hexapoda</taxon>
        <taxon>Insecta</taxon>
        <taxon>Pterygota</taxon>
        <taxon>Neoptera</taxon>
        <taxon>Endopterygota</taxon>
        <taxon>Coleoptera</taxon>
        <taxon>Polyphaga</taxon>
        <taxon>Cucujiformia</taxon>
        <taxon>Chrysomeloidea</taxon>
        <taxon>Cerambycidae</taxon>
        <taxon>Cerambycinae</taxon>
        <taxon>Callichromatini</taxon>
        <taxon>Aromia</taxon>
    </lineage>
</organism>
<dbReference type="GO" id="GO:0004364">
    <property type="term" value="F:glutathione transferase activity"/>
    <property type="evidence" value="ECO:0007669"/>
    <property type="project" value="TreeGrafter"/>
</dbReference>
<keyword evidence="5" id="KW-1185">Reference proteome</keyword>
<dbReference type="PANTHER" id="PTHR43969">
    <property type="entry name" value="GLUTATHIONE S TRANSFERASE D10, ISOFORM A-RELATED"/>
    <property type="match status" value="1"/>
</dbReference>